<dbReference type="Pfam" id="PF12773">
    <property type="entry name" value="DZR"/>
    <property type="match status" value="1"/>
</dbReference>
<evidence type="ECO:0000259" key="3">
    <source>
        <dbReference type="Pfam" id="PF12773"/>
    </source>
</evidence>
<dbReference type="SUPFAM" id="SSF161187">
    <property type="entry name" value="YfgJ-like"/>
    <property type="match status" value="1"/>
</dbReference>
<proteinExistence type="predicted"/>
<dbReference type="Proteomes" id="UP000285777">
    <property type="component" value="Unassembled WGS sequence"/>
</dbReference>
<accession>A0A415BPL8</accession>
<name>A0A415BPL8_PHOVU</name>
<dbReference type="AlphaFoldDB" id="A0A415BPL8"/>
<keyword evidence="2" id="KW-0472">Membrane</keyword>
<feature type="compositionally biased region" description="Basic and acidic residues" evidence="1">
    <location>
        <begin position="167"/>
        <end position="178"/>
    </location>
</feature>
<reference evidence="4 5" key="1">
    <citation type="submission" date="2018-08" db="EMBL/GenBank/DDBJ databases">
        <title>A genome reference for cultivated species of the human gut microbiota.</title>
        <authorList>
            <person name="Zou Y."/>
            <person name="Xue W."/>
            <person name="Luo G."/>
        </authorList>
    </citation>
    <scope>NUCLEOTIDE SEQUENCE [LARGE SCALE GENOMIC DNA]</scope>
    <source>
        <strain evidence="4 5">AM13-21</strain>
    </source>
</reference>
<evidence type="ECO:0000256" key="1">
    <source>
        <dbReference type="SAM" id="MobiDB-lite"/>
    </source>
</evidence>
<sequence length="259" mass="29072">MALINCSNCGAQISDKSKNCIHCGVSTSISLKTLISCPECGALIEKTVSKCPECGFPLVVEKAKAQCPECSTMVEKNTNECPECGFPMSEFKSNNNQEDLKPVTQSSFNSGTKIGVFILSIVCGVFVLFFKLGMFSNESSEYDYIPTNINSSTTEQYYNYDTDEDKESDRDREERNRQNDLTMKLLNVENELRETVDELAELYRERGGNTGLSGVALKQRIVILYQRAVEIARATGDESLVREYERRKEKSISAMQMMN</sequence>
<organism evidence="4 5">
    <name type="scientific">Phocaeicola vulgatus</name>
    <name type="common">Bacteroides vulgatus</name>
    <dbReference type="NCBI Taxonomy" id="821"/>
    <lineage>
        <taxon>Bacteria</taxon>
        <taxon>Pseudomonadati</taxon>
        <taxon>Bacteroidota</taxon>
        <taxon>Bacteroidia</taxon>
        <taxon>Bacteroidales</taxon>
        <taxon>Bacteroidaceae</taxon>
        <taxon>Phocaeicola</taxon>
    </lineage>
</organism>
<protein>
    <recommendedName>
        <fullName evidence="3">DZANK-type domain-containing protein</fullName>
    </recommendedName>
</protein>
<feature type="transmembrane region" description="Helical" evidence="2">
    <location>
        <begin position="114"/>
        <end position="132"/>
    </location>
</feature>
<gene>
    <name evidence="4" type="ORF">DW150_14415</name>
</gene>
<evidence type="ECO:0000313" key="4">
    <source>
        <dbReference type="EMBL" id="RHI88809.1"/>
    </source>
</evidence>
<dbReference type="EMBL" id="QRLF01000024">
    <property type="protein sequence ID" value="RHI88809.1"/>
    <property type="molecule type" value="Genomic_DNA"/>
</dbReference>
<dbReference type="InterPro" id="IPR025874">
    <property type="entry name" value="DZR"/>
</dbReference>
<evidence type="ECO:0000313" key="5">
    <source>
        <dbReference type="Proteomes" id="UP000285777"/>
    </source>
</evidence>
<keyword evidence="2" id="KW-0812">Transmembrane</keyword>
<feature type="domain" description="DZANK-type" evidence="3">
    <location>
        <begin position="6"/>
        <end position="55"/>
    </location>
</feature>
<keyword evidence="2" id="KW-1133">Transmembrane helix</keyword>
<comment type="caution">
    <text evidence="4">The sequence shown here is derived from an EMBL/GenBank/DDBJ whole genome shotgun (WGS) entry which is preliminary data.</text>
</comment>
<evidence type="ECO:0000256" key="2">
    <source>
        <dbReference type="SAM" id="Phobius"/>
    </source>
</evidence>
<dbReference type="RefSeq" id="WP_118291360.1">
    <property type="nucleotide sequence ID" value="NZ_QRLF01000024.1"/>
</dbReference>
<feature type="region of interest" description="Disordered" evidence="1">
    <location>
        <begin position="155"/>
        <end position="179"/>
    </location>
</feature>